<dbReference type="Pfam" id="PF01423">
    <property type="entry name" value="LSM"/>
    <property type="match status" value="1"/>
</dbReference>
<dbReference type="AlphaFoldDB" id="A0A3B4WXG6"/>
<dbReference type="GO" id="GO:0043186">
    <property type="term" value="C:P granule"/>
    <property type="evidence" value="ECO:0007669"/>
    <property type="project" value="TreeGrafter"/>
</dbReference>
<dbReference type="SUPFAM" id="SSF50182">
    <property type="entry name" value="Sm-like ribonucleoproteins"/>
    <property type="match status" value="1"/>
</dbReference>
<keyword evidence="12" id="KW-1185">Reference proteome</keyword>
<protein>
    <recommendedName>
        <fullName evidence="9">Small nuclear ribonucleoprotein G</fullName>
        <shortName evidence="9">snRNP-G</shortName>
    </recommendedName>
</protein>
<dbReference type="GO" id="GO:0003723">
    <property type="term" value="F:RNA binding"/>
    <property type="evidence" value="ECO:0007669"/>
    <property type="project" value="UniProtKB-UniRule"/>
</dbReference>
<comment type="subcellular location">
    <subcellularLocation>
        <location evidence="1 9">Nucleus</location>
    </subcellularLocation>
</comment>
<evidence type="ECO:0000256" key="8">
    <source>
        <dbReference type="ARBA" id="ARBA00023274"/>
    </source>
</evidence>
<dbReference type="GeneTree" id="ENSGT00940000176059"/>
<evidence type="ECO:0000256" key="2">
    <source>
        <dbReference type="ARBA" id="ARBA00006850"/>
    </source>
</evidence>
<dbReference type="GeneID" id="111646107"/>
<keyword evidence="4 9" id="KW-0747">Spliceosome</keyword>
<dbReference type="Ensembl" id="ENSSLDT00000005650.1">
    <property type="protein sequence ID" value="ENSSLDP00000005473.1"/>
    <property type="gene ID" value="ENSSLDG00000004364.1"/>
</dbReference>
<dbReference type="GO" id="GO:0005686">
    <property type="term" value="C:U2 snRNP"/>
    <property type="evidence" value="ECO:0007669"/>
    <property type="project" value="TreeGrafter"/>
</dbReference>
<evidence type="ECO:0000256" key="1">
    <source>
        <dbReference type="ARBA" id="ARBA00004123"/>
    </source>
</evidence>
<evidence type="ECO:0000256" key="5">
    <source>
        <dbReference type="ARBA" id="ARBA00022884"/>
    </source>
</evidence>
<evidence type="ECO:0000313" key="11">
    <source>
        <dbReference type="Ensembl" id="ENSSLDP00000005473.1"/>
    </source>
</evidence>
<keyword evidence="6 9" id="KW-0508">mRNA splicing</keyword>
<dbReference type="STRING" id="1841481.ENSSLDP00000005473"/>
<dbReference type="GO" id="GO:0005682">
    <property type="term" value="C:U5 snRNP"/>
    <property type="evidence" value="ECO:0007669"/>
    <property type="project" value="TreeGrafter"/>
</dbReference>
<dbReference type="GO" id="GO:0000387">
    <property type="term" value="P:spliceosomal snRNP assembly"/>
    <property type="evidence" value="ECO:0007669"/>
    <property type="project" value="UniProtKB-UniRule"/>
</dbReference>
<dbReference type="Gene3D" id="2.30.30.100">
    <property type="match status" value="1"/>
</dbReference>
<dbReference type="InterPro" id="IPR001163">
    <property type="entry name" value="Sm_dom_euk/arc"/>
</dbReference>
<dbReference type="PIRSF" id="PIRSF037188">
    <property type="entry name" value="U6_snRNA_Lsm7"/>
    <property type="match status" value="1"/>
</dbReference>
<dbReference type="GO" id="GO:0071004">
    <property type="term" value="C:U2-type prespliceosome"/>
    <property type="evidence" value="ECO:0007669"/>
    <property type="project" value="TreeGrafter"/>
</dbReference>
<dbReference type="GO" id="GO:0005689">
    <property type="term" value="C:U12-type spliceosomal complex"/>
    <property type="evidence" value="ECO:0007669"/>
    <property type="project" value="TreeGrafter"/>
</dbReference>
<comment type="similarity">
    <text evidence="2 9">Belongs to the snRNP Sm proteins family.</text>
</comment>
<evidence type="ECO:0000259" key="10">
    <source>
        <dbReference type="PROSITE" id="PS52002"/>
    </source>
</evidence>
<dbReference type="GO" id="GO:0071011">
    <property type="term" value="C:precatalytic spliceosome"/>
    <property type="evidence" value="ECO:0007669"/>
    <property type="project" value="TreeGrafter"/>
</dbReference>
<evidence type="ECO:0000256" key="3">
    <source>
        <dbReference type="ARBA" id="ARBA00022664"/>
    </source>
</evidence>
<accession>A0A3B4WXG6</accession>
<dbReference type="CDD" id="cd01719">
    <property type="entry name" value="Sm_G"/>
    <property type="match status" value="1"/>
</dbReference>
<dbReference type="GO" id="GO:0005687">
    <property type="term" value="C:U4 snRNP"/>
    <property type="evidence" value="ECO:0007669"/>
    <property type="project" value="TreeGrafter"/>
</dbReference>
<dbReference type="InterPro" id="IPR010920">
    <property type="entry name" value="LSM_dom_sf"/>
</dbReference>
<dbReference type="RefSeq" id="XP_023251282.1">
    <property type="nucleotide sequence ID" value="XM_023395514.1"/>
</dbReference>
<comment type="function">
    <text evidence="9">Plays a role in pre-mRNA splicing.</text>
</comment>
<feature type="domain" description="Sm" evidence="10">
    <location>
        <begin position="1"/>
        <end position="64"/>
    </location>
</feature>
<sequence>MDKKLAIKLNGNRHITGTLRGFDQFMNLVLDDTEEQVSASEKNELGMVVIRGNSVVTIEGLEKLWDYVPPPNR</sequence>
<dbReference type="GO" id="GO:0034719">
    <property type="term" value="C:SMN-Sm protein complex"/>
    <property type="evidence" value="ECO:0007669"/>
    <property type="project" value="TreeGrafter"/>
</dbReference>
<dbReference type="InterPro" id="IPR044641">
    <property type="entry name" value="Lsm7/SmG-like"/>
</dbReference>
<dbReference type="FunFam" id="2.30.30.100:FF:000023">
    <property type="entry name" value="Small nuclear ribonucleoprotein G"/>
    <property type="match status" value="1"/>
</dbReference>
<dbReference type="InterPro" id="IPR034098">
    <property type="entry name" value="Sm_G"/>
</dbReference>
<dbReference type="KEGG" id="slal:111646107"/>
<dbReference type="PANTHER" id="PTHR10553:SF2">
    <property type="entry name" value="SMALL NUCLEAR RIBONUCLEOPROTEIN G"/>
    <property type="match status" value="1"/>
</dbReference>
<dbReference type="GO" id="GO:0097526">
    <property type="term" value="C:spliceosomal tri-snRNP complex"/>
    <property type="evidence" value="ECO:0007669"/>
    <property type="project" value="TreeGrafter"/>
</dbReference>
<dbReference type="SMART" id="SM00651">
    <property type="entry name" value="Sm"/>
    <property type="match status" value="1"/>
</dbReference>
<evidence type="ECO:0000256" key="7">
    <source>
        <dbReference type="ARBA" id="ARBA00023242"/>
    </source>
</evidence>
<evidence type="ECO:0000256" key="9">
    <source>
        <dbReference type="RuleBase" id="RU365052"/>
    </source>
</evidence>
<dbReference type="GO" id="GO:0005685">
    <property type="term" value="C:U1 snRNP"/>
    <property type="evidence" value="ECO:0007669"/>
    <property type="project" value="TreeGrafter"/>
</dbReference>
<evidence type="ECO:0000256" key="4">
    <source>
        <dbReference type="ARBA" id="ARBA00022728"/>
    </source>
</evidence>
<keyword evidence="5 9" id="KW-0694">RNA-binding</keyword>
<dbReference type="Proteomes" id="UP000261360">
    <property type="component" value="Unplaced"/>
</dbReference>
<dbReference type="GO" id="GO:0071013">
    <property type="term" value="C:catalytic step 2 spliceosome"/>
    <property type="evidence" value="ECO:0007669"/>
    <property type="project" value="TreeGrafter"/>
</dbReference>
<reference evidence="11" key="2">
    <citation type="submission" date="2025-09" db="UniProtKB">
        <authorList>
            <consortium name="Ensembl"/>
        </authorList>
    </citation>
    <scope>IDENTIFICATION</scope>
</reference>
<keyword evidence="3 9" id="KW-0507">mRNA processing</keyword>
<name>A0A3B4WXG6_SERLL</name>
<organism evidence="11 12">
    <name type="scientific">Seriola lalandi dorsalis</name>
    <dbReference type="NCBI Taxonomy" id="1841481"/>
    <lineage>
        <taxon>Eukaryota</taxon>
        <taxon>Metazoa</taxon>
        <taxon>Chordata</taxon>
        <taxon>Craniata</taxon>
        <taxon>Vertebrata</taxon>
        <taxon>Euteleostomi</taxon>
        <taxon>Actinopterygii</taxon>
        <taxon>Neopterygii</taxon>
        <taxon>Teleostei</taxon>
        <taxon>Neoteleostei</taxon>
        <taxon>Acanthomorphata</taxon>
        <taxon>Carangaria</taxon>
        <taxon>Carangiformes</taxon>
        <taxon>Carangidae</taxon>
        <taxon>Seriola</taxon>
    </lineage>
</organism>
<dbReference type="PROSITE" id="PS52002">
    <property type="entry name" value="SM"/>
    <property type="match status" value="1"/>
</dbReference>
<reference evidence="11" key="1">
    <citation type="submission" date="2025-08" db="UniProtKB">
        <authorList>
            <consortium name="Ensembl"/>
        </authorList>
    </citation>
    <scope>IDENTIFICATION</scope>
</reference>
<dbReference type="InterPro" id="IPR047575">
    <property type="entry name" value="Sm"/>
</dbReference>
<evidence type="ECO:0000313" key="12">
    <source>
        <dbReference type="Proteomes" id="UP000261360"/>
    </source>
</evidence>
<evidence type="ECO:0000256" key="6">
    <source>
        <dbReference type="ARBA" id="ARBA00023187"/>
    </source>
</evidence>
<proteinExistence type="inferred from homology"/>
<dbReference type="OrthoDB" id="2146at2759"/>
<dbReference type="PANTHER" id="PTHR10553">
    <property type="entry name" value="SMALL NUCLEAR RIBONUCLEOPROTEIN"/>
    <property type="match status" value="1"/>
</dbReference>
<keyword evidence="8 9" id="KW-0687">Ribonucleoprotein</keyword>
<keyword evidence="7 9" id="KW-0539">Nucleus</keyword>